<sequence>MNLAETKAFGVALFSILLGAVGQFLFRVGMLRYGKVSAGGIWGQLLRVIFTPAIFAGFVCFGVSSVLWLTVISRWELSYAYPMVALGYVLAVFFGWLFLHESLTLPKILGIILILGGIAILGWFGKAQ</sequence>
<feature type="transmembrane region" description="Helical" evidence="12">
    <location>
        <begin position="105"/>
        <end position="124"/>
    </location>
</feature>
<dbReference type="PANTHER" id="PTHR30561:SF9">
    <property type="entry name" value="4-AMINO-4-DEOXY-L-ARABINOSE-PHOSPHOUNDECAPRENOL FLIPPASE SUBUNIT ARNF-RELATED"/>
    <property type="match status" value="1"/>
</dbReference>
<dbReference type="InterPro" id="IPR037185">
    <property type="entry name" value="EmrE-like"/>
</dbReference>
<reference evidence="14" key="1">
    <citation type="submission" date="2020-01" db="EMBL/GenBank/DDBJ databases">
        <authorList>
            <person name="Hornung B."/>
        </authorList>
    </citation>
    <scope>NUCLEOTIDE SEQUENCE</scope>
    <source>
        <strain evidence="14">PacBioINE</strain>
    </source>
</reference>
<keyword evidence="8" id="KW-0448">Lipopolysaccharide biosynthesis</keyword>
<evidence type="ECO:0000256" key="11">
    <source>
        <dbReference type="ARBA" id="ARBA00023136"/>
    </source>
</evidence>
<dbReference type="InterPro" id="IPR000390">
    <property type="entry name" value="Small_drug/metabolite_transptr"/>
</dbReference>
<dbReference type="RefSeq" id="WP_240986452.1">
    <property type="nucleotide sequence ID" value="NZ_LR746496.1"/>
</dbReference>
<keyword evidence="5" id="KW-0997">Cell inner membrane</keyword>
<evidence type="ECO:0000256" key="6">
    <source>
        <dbReference type="ARBA" id="ARBA00022556"/>
    </source>
</evidence>
<feature type="transmembrane region" description="Helical" evidence="12">
    <location>
        <begin position="46"/>
        <end position="72"/>
    </location>
</feature>
<keyword evidence="11 12" id="KW-0472">Membrane</keyword>
<evidence type="ECO:0000256" key="12">
    <source>
        <dbReference type="SAM" id="Phobius"/>
    </source>
</evidence>
<accession>A0A8S0W5J2</accession>
<keyword evidence="4" id="KW-0444">Lipid biosynthesis</keyword>
<comment type="subcellular location">
    <subcellularLocation>
        <location evidence="1">Cell membrane</location>
        <topology evidence="1">Multi-pass membrane protein</topology>
    </subcellularLocation>
</comment>
<dbReference type="AlphaFoldDB" id="A0A8S0W5J2"/>
<evidence type="ECO:0000256" key="9">
    <source>
        <dbReference type="ARBA" id="ARBA00022989"/>
    </source>
</evidence>
<dbReference type="SUPFAM" id="SSF103481">
    <property type="entry name" value="Multidrug resistance efflux transporter EmrE"/>
    <property type="match status" value="1"/>
</dbReference>
<keyword evidence="7 12" id="KW-0812">Transmembrane</keyword>
<evidence type="ECO:0000259" key="13">
    <source>
        <dbReference type="Pfam" id="PF00892"/>
    </source>
</evidence>
<evidence type="ECO:0000256" key="2">
    <source>
        <dbReference type="ARBA" id="ARBA00007362"/>
    </source>
</evidence>
<evidence type="ECO:0000256" key="8">
    <source>
        <dbReference type="ARBA" id="ARBA00022985"/>
    </source>
</evidence>
<dbReference type="GO" id="GO:0022857">
    <property type="term" value="F:transmembrane transporter activity"/>
    <property type="evidence" value="ECO:0007669"/>
    <property type="project" value="InterPro"/>
</dbReference>
<dbReference type="EMBL" id="LR746496">
    <property type="protein sequence ID" value="CAA7603198.1"/>
    <property type="molecule type" value="Genomic_DNA"/>
</dbReference>
<dbReference type="PANTHER" id="PTHR30561">
    <property type="entry name" value="SMR FAMILY PROTON-DEPENDENT DRUG EFFLUX TRANSPORTER SUGE"/>
    <property type="match status" value="1"/>
</dbReference>
<evidence type="ECO:0000256" key="10">
    <source>
        <dbReference type="ARBA" id="ARBA00023098"/>
    </source>
</evidence>
<organism evidence="14">
    <name type="scientific">Acididesulfobacillus acetoxydans</name>
    <dbReference type="NCBI Taxonomy" id="1561005"/>
    <lineage>
        <taxon>Bacteria</taxon>
        <taxon>Bacillati</taxon>
        <taxon>Bacillota</taxon>
        <taxon>Clostridia</taxon>
        <taxon>Eubacteriales</taxon>
        <taxon>Peptococcaceae</taxon>
        <taxon>Acididesulfobacillus</taxon>
    </lineage>
</organism>
<dbReference type="GO" id="GO:0009103">
    <property type="term" value="P:lipopolysaccharide biosynthetic process"/>
    <property type="evidence" value="ECO:0007669"/>
    <property type="project" value="UniProtKB-KW"/>
</dbReference>
<proteinExistence type="inferred from homology"/>
<evidence type="ECO:0000256" key="4">
    <source>
        <dbReference type="ARBA" id="ARBA00022516"/>
    </source>
</evidence>
<keyword evidence="9 12" id="KW-1133">Transmembrane helix</keyword>
<evidence type="ECO:0000256" key="3">
    <source>
        <dbReference type="ARBA" id="ARBA00022475"/>
    </source>
</evidence>
<comment type="similarity">
    <text evidence="2">Belongs to the EamA transporter family.</text>
</comment>
<gene>
    <name evidence="14" type="ORF">DEACI_4021</name>
</gene>
<dbReference type="Proteomes" id="UP000836597">
    <property type="component" value="Chromosome"/>
</dbReference>
<name>A0A8S0W5J2_9FIRM</name>
<dbReference type="Gene3D" id="1.10.3730.20">
    <property type="match status" value="1"/>
</dbReference>
<keyword evidence="3" id="KW-1003">Cell membrane</keyword>
<dbReference type="Pfam" id="PF00892">
    <property type="entry name" value="EamA"/>
    <property type="match status" value="1"/>
</dbReference>
<evidence type="ECO:0000256" key="7">
    <source>
        <dbReference type="ARBA" id="ARBA00022692"/>
    </source>
</evidence>
<dbReference type="InterPro" id="IPR000620">
    <property type="entry name" value="EamA_dom"/>
</dbReference>
<dbReference type="KEGG" id="aacx:DEACI_4021"/>
<evidence type="ECO:0000256" key="5">
    <source>
        <dbReference type="ARBA" id="ARBA00022519"/>
    </source>
</evidence>
<feature type="domain" description="EamA" evidence="13">
    <location>
        <begin position="11"/>
        <end position="121"/>
    </location>
</feature>
<feature type="transmembrane region" description="Helical" evidence="12">
    <location>
        <begin position="79"/>
        <end position="99"/>
    </location>
</feature>
<evidence type="ECO:0000313" key="14">
    <source>
        <dbReference type="EMBL" id="CAA7603198.1"/>
    </source>
</evidence>
<evidence type="ECO:0000256" key="1">
    <source>
        <dbReference type="ARBA" id="ARBA00004651"/>
    </source>
</evidence>
<protein>
    <submittedName>
        <fullName evidence="14">EamA domain protein</fullName>
    </submittedName>
</protein>
<keyword evidence="10" id="KW-0443">Lipid metabolism</keyword>
<keyword evidence="6" id="KW-0441">Lipid A biosynthesis</keyword>
<dbReference type="GO" id="GO:0005886">
    <property type="term" value="C:plasma membrane"/>
    <property type="evidence" value="ECO:0007669"/>
    <property type="project" value="UniProtKB-SubCell"/>
</dbReference>